<dbReference type="PANTHER" id="PTHR36928:SF1">
    <property type="entry name" value="PHOSPHATASE YCDX-RELATED"/>
    <property type="match status" value="1"/>
</dbReference>
<reference evidence="2 3" key="1">
    <citation type="submission" date="2018-11" db="EMBL/GenBank/DDBJ databases">
        <authorList>
            <person name="Na S.W."/>
            <person name="Baik M."/>
        </authorList>
    </citation>
    <scope>NUCLEOTIDE SEQUENCE [LARGE SCALE GENOMIC DNA]</scope>
    <source>
        <strain evidence="2 3">E39</strain>
    </source>
</reference>
<dbReference type="Pfam" id="PF02811">
    <property type="entry name" value="PHP"/>
    <property type="match status" value="1"/>
</dbReference>
<dbReference type="PANTHER" id="PTHR36928">
    <property type="entry name" value="PHOSPHATASE YCDX-RELATED"/>
    <property type="match status" value="1"/>
</dbReference>
<name>A0A5P8E9R3_9BACT</name>
<dbReference type="InterPro" id="IPR050243">
    <property type="entry name" value="PHP_phosphatase"/>
</dbReference>
<keyword evidence="3" id="KW-1185">Reference proteome</keyword>
<dbReference type="SUPFAM" id="SSF89550">
    <property type="entry name" value="PHP domain-like"/>
    <property type="match status" value="1"/>
</dbReference>
<sequence>MKFELDVHTHTIASGHAYSTINEMVAAAEEKGLRLLGITEHAPAMPGSCHEMYFHNLYVVPRLQGGVEVLLGAEVNLLDTEGRLDLRPSTISRLDLCIVGIHVPTFVSGTKTENTDALVKVMSRPDVHIISHPGDGTAELDFEPIVRAAAEHHTLLEINNSSARPERNKPQAISNMLELLRLHKEYDLPVILGSDAHVHFDVARFNEVIPLLEEADFPPELVINTSVEAFKSYLNLKS</sequence>
<evidence type="ECO:0000313" key="3">
    <source>
        <dbReference type="Proteomes" id="UP000249375"/>
    </source>
</evidence>
<gene>
    <name evidence="2" type="ORF">C7Y71_009480</name>
</gene>
<protein>
    <submittedName>
        <fullName evidence="2">Phosphatase</fullName>
    </submittedName>
</protein>
<dbReference type="SMART" id="SM00481">
    <property type="entry name" value="POLIIIAc"/>
    <property type="match status" value="1"/>
</dbReference>
<dbReference type="GO" id="GO:0008270">
    <property type="term" value="F:zinc ion binding"/>
    <property type="evidence" value="ECO:0007669"/>
    <property type="project" value="TreeGrafter"/>
</dbReference>
<dbReference type="InterPro" id="IPR003141">
    <property type="entry name" value="Pol/His_phosphatase_N"/>
</dbReference>
<dbReference type="Proteomes" id="UP000249375">
    <property type="component" value="Chromosome"/>
</dbReference>
<accession>A0A5P8E9R3</accession>
<proteinExistence type="predicted"/>
<dbReference type="AlphaFoldDB" id="A0A5P8E9R3"/>
<organism evidence="2 3">
    <name type="scientific">Pseudoprevotella muciniphila</name>
    <dbReference type="NCBI Taxonomy" id="2133944"/>
    <lineage>
        <taxon>Bacteria</taxon>
        <taxon>Pseudomonadati</taxon>
        <taxon>Bacteroidota</taxon>
        <taxon>Bacteroidia</taxon>
        <taxon>Bacteroidales</taxon>
        <taxon>Prevotellaceae</taxon>
        <taxon>Pseudoprevotella</taxon>
    </lineage>
</organism>
<dbReference type="GO" id="GO:0005829">
    <property type="term" value="C:cytosol"/>
    <property type="evidence" value="ECO:0007669"/>
    <property type="project" value="TreeGrafter"/>
</dbReference>
<dbReference type="GO" id="GO:0042578">
    <property type="term" value="F:phosphoric ester hydrolase activity"/>
    <property type="evidence" value="ECO:0007669"/>
    <property type="project" value="TreeGrafter"/>
</dbReference>
<dbReference type="KEGG" id="alq:C7Y71_009480"/>
<feature type="domain" description="Polymerase/histidinol phosphatase N-terminal" evidence="1">
    <location>
        <begin position="5"/>
        <end position="79"/>
    </location>
</feature>
<evidence type="ECO:0000259" key="1">
    <source>
        <dbReference type="SMART" id="SM00481"/>
    </source>
</evidence>
<dbReference type="InterPro" id="IPR016195">
    <property type="entry name" value="Pol/histidinol_Pase-like"/>
</dbReference>
<dbReference type="EMBL" id="CP033459">
    <property type="protein sequence ID" value="QFQ13785.1"/>
    <property type="molecule type" value="Genomic_DNA"/>
</dbReference>
<evidence type="ECO:0000313" key="2">
    <source>
        <dbReference type="EMBL" id="QFQ13785.1"/>
    </source>
</evidence>
<dbReference type="RefSeq" id="WP_111898233.1">
    <property type="nucleotide sequence ID" value="NZ_CP033459.1"/>
</dbReference>
<dbReference type="Gene3D" id="3.20.20.140">
    <property type="entry name" value="Metal-dependent hydrolases"/>
    <property type="match status" value="1"/>
</dbReference>
<dbReference type="InterPro" id="IPR004013">
    <property type="entry name" value="PHP_dom"/>
</dbReference>
<dbReference type="CDD" id="cd07437">
    <property type="entry name" value="PHP_HisPPase_Ycdx_like"/>
    <property type="match status" value="1"/>
</dbReference>
<dbReference type="OrthoDB" id="9808747at2"/>
<dbReference type="NCBIfam" id="NF006702">
    <property type="entry name" value="PRK09248.1"/>
    <property type="match status" value="1"/>
</dbReference>